<dbReference type="PANTHER" id="PTHR10543">
    <property type="entry name" value="BETA-CAROTENE DIOXYGENASE"/>
    <property type="match status" value="1"/>
</dbReference>
<keyword evidence="3 4" id="KW-0408">Iron</keyword>
<comment type="similarity">
    <text evidence="1">Belongs to the carotenoid oxygenase family.</text>
</comment>
<proteinExistence type="inferred from homology"/>
<evidence type="ECO:0000256" key="1">
    <source>
        <dbReference type="ARBA" id="ARBA00006787"/>
    </source>
</evidence>
<dbReference type="STRING" id="51511.ENSCSAVP00000016962"/>
<dbReference type="AlphaFoldDB" id="H2ZH96"/>
<dbReference type="Ensembl" id="ENSCSAVT00000017145.1">
    <property type="protein sequence ID" value="ENSCSAVP00000016962.1"/>
    <property type="gene ID" value="ENSCSAVG00000009981.1"/>
</dbReference>
<dbReference type="GO" id="GO:0042574">
    <property type="term" value="P:retinal metabolic process"/>
    <property type="evidence" value="ECO:0007669"/>
    <property type="project" value="TreeGrafter"/>
</dbReference>
<dbReference type="eggNOG" id="KOG1285">
    <property type="taxonomic scope" value="Eukaryota"/>
</dbReference>
<evidence type="ECO:0000256" key="3">
    <source>
        <dbReference type="ARBA" id="ARBA00023004"/>
    </source>
</evidence>
<dbReference type="InterPro" id="IPR004294">
    <property type="entry name" value="Carotenoid_Oase"/>
</dbReference>
<dbReference type="GO" id="GO:0010436">
    <property type="term" value="F:carotenoid dioxygenase activity"/>
    <property type="evidence" value="ECO:0007669"/>
    <property type="project" value="TreeGrafter"/>
</dbReference>
<reference evidence="6" key="1">
    <citation type="submission" date="2003-08" db="EMBL/GenBank/DDBJ databases">
        <authorList>
            <person name="Birren B."/>
            <person name="Nusbaum C."/>
            <person name="Abebe A."/>
            <person name="Abouelleil A."/>
            <person name="Adekoya E."/>
            <person name="Ait-zahra M."/>
            <person name="Allen N."/>
            <person name="Allen T."/>
            <person name="An P."/>
            <person name="Anderson M."/>
            <person name="Anderson S."/>
            <person name="Arachchi H."/>
            <person name="Armbruster J."/>
            <person name="Bachantsang P."/>
            <person name="Baldwin J."/>
            <person name="Barry A."/>
            <person name="Bayul T."/>
            <person name="Blitshsteyn B."/>
            <person name="Bloom T."/>
            <person name="Blye J."/>
            <person name="Boguslavskiy L."/>
            <person name="Borowsky M."/>
            <person name="Boukhgalter B."/>
            <person name="Brunache A."/>
            <person name="Butler J."/>
            <person name="Calixte N."/>
            <person name="Calvo S."/>
            <person name="Camarata J."/>
            <person name="Campo K."/>
            <person name="Chang J."/>
            <person name="Cheshatsang Y."/>
            <person name="Citroen M."/>
            <person name="Collymore A."/>
            <person name="Considine T."/>
            <person name="Cook A."/>
            <person name="Cooke P."/>
            <person name="Corum B."/>
            <person name="Cuomo C."/>
            <person name="David R."/>
            <person name="Dawoe T."/>
            <person name="Degray S."/>
            <person name="Dodge S."/>
            <person name="Dooley K."/>
            <person name="Dorje P."/>
            <person name="Dorjee K."/>
            <person name="Dorris L."/>
            <person name="Duffey N."/>
            <person name="Dupes A."/>
            <person name="Elkins T."/>
            <person name="Engels R."/>
            <person name="Erickson J."/>
            <person name="Farina A."/>
            <person name="Faro S."/>
            <person name="Ferreira P."/>
            <person name="Fischer H."/>
            <person name="Fitzgerald M."/>
            <person name="Foley K."/>
            <person name="Gage D."/>
            <person name="Galagan J."/>
            <person name="Gearin G."/>
            <person name="Gnerre S."/>
            <person name="Gnirke A."/>
            <person name="Goyette A."/>
            <person name="Graham J."/>
            <person name="Grandbois E."/>
            <person name="Gyaltsen K."/>
            <person name="Hafez N."/>
            <person name="Hagopian D."/>
            <person name="Hagos B."/>
            <person name="Hall J."/>
            <person name="Hatcher B."/>
            <person name="Heller A."/>
            <person name="Higgins H."/>
            <person name="Honan T."/>
            <person name="Horn A."/>
            <person name="Houde N."/>
            <person name="Hughes L."/>
            <person name="Hulme W."/>
            <person name="Husby E."/>
            <person name="Iliev I."/>
            <person name="Jaffe D."/>
            <person name="Jones C."/>
            <person name="Kamal M."/>
            <person name="Kamat A."/>
            <person name="Kamvysselis M."/>
            <person name="Karlsson E."/>
            <person name="Kells C."/>
            <person name="Kieu A."/>
            <person name="Kisner P."/>
            <person name="Kodira C."/>
            <person name="Kulbokas E."/>
            <person name="Labutti K."/>
            <person name="Lama D."/>
            <person name="Landers T."/>
            <person name="Leger J."/>
            <person name="Levine S."/>
            <person name="Lewis D."/>
            <person name="Lewis T."/>
            <person name="Lindblad-toh K."/>
            <person name="Liu X."/>
            <person name="Lokyitsang T."/>
            <person name="Lokyitsang Y."/>
            <person name="Lucien O."/>
            <person name="Lui A."/>
            <person name="Ma L.J."/>
            <person name="Mabbitt R."/>
            <person name="Macdonald J."/>
            <person name="Maclean C."/>
            <person name="Major J."/>
            <person name="Manning J."/>
            <person name="Marabella R."/>
            <person name="Maru K."/>
            <person name="Matthews C."/>
            <person name="Mauceli E."/>
            <person name="Mccarthy M."/>
            <person name="Mcdonough S."/>
            <person name="Mcghee T."/>
            <person name="Meldrim J."/>
            <person name="Meneus L."/>
            <person name="Mesirov J."/>
            <person name="Mihalev A."/>
            <person name="Mihova T."/>
            <person name="Mikkelsen T."/>
            <person name="Mlenga V."/>
            <person name="Moru K."/>
            <person name="Mozes J."/>
            <person name="Mulrain L."/>
            <person name="Munson G."/>
            <person name="Naylor J."/>
            <person name="Newes C."/>
            <person name="Nguyen C."/>
            <person name="Nguyen N."/>
            <person name="Nguyen T."/>
            <person name="Nicol R."/>
            <person name="Nielsen C."/>
            <person name="Nizzari M."/>
            <person name="Norbu C."/>
            <person name="Norbu N."/>
            <person name="O'donnell P."/>
            <person name="Okoawo O."/>
            <person name="O'leary S."/>
            <person name="Omotosho B."/>
            <person name="O'neill K."/>
            <person name="Osman S."/>
            <person name="Parker S."/>
            <person name="Perrin D."/>
            <person name="Phunkhang P."/>
            <person name="Piqani B."/>
            <person name="Purcell S."/>
            <person name="Rachupka T."/>
            <person name="Ramasamy U."/>
            <person name="Rameau R."/>
            <person name="Ray V."/>
            <person name="Raymond C."/>
            <person name="Retta R."/>
            <person name="Richardson S."/>
            <person name="Rise C."/>
            <person name="Rodriguez J."/>
            <person name="Rogers J."/>
            <person name="Rogov P."/>
            <person name="Rutman M."/>
            <person name="Schupbach R."/>
            <person name="Seaman C."/>
            <person name="Settipalli S."/>
            <person name="Sharpe T."/>
            <person name="Sheridan J."/>
            <person name="Sherpa N."/>
            <person name="Shi J."/>
            <person name="Smirnov S."/>
            <person name="Smith C."/>
            <person name="Sougnez C."/>
            <person name="Spencer B."/>
            <person name="Stalker J."/>
            <person name="Stange-thomann N."/>
            <person name="Stavropoulos S."/>
            <person name="Stetson K."/>
            <person name="Stone C."/>
            <person name="Stone S."/>
            <person name="Stubbs M."/>
            <person name="Talamas J."/>
            <person name="Tchuinga P."/>
            <person name="Tenzing P."/>
            <person name="Tesfaye S."/>
            <person name="Theodore J."/>
            <person name="Thoulutsang Y."/>
            <person name="Topham K."/>
            <person name="Towey S."/>
            <person name="Tsamla T."/>
            <person name="Tsomo N."/>
            <person name="Vallee D."/>
            <person name="Vassiliev H."/>
            <person name="Venkataraman V."/>
            <person name="Vinson J."/>
            <person name="Vo A."/>
            <person name="Wade C."/>
            <person name="Wang S."/>
            <person name="Wangchuk T."/>
            <person name="Wangdi T."/>
            <person name="Whittaker C."/>
            <person name="Wilkinson J."/>
            <person name="Wu Y."/>
            <person name="Wyman D."/>
            <person name="Yadav S."/>
            <person name="Yang S."/>
            <person name="Yang X."/>
            <person name="Yeager S."/>
            <person name="Yee E."/>
            <person name="Young G."/>
            <person name="Zainoun J."/>
            <person name="Zembeck L."/>
            <person name="Zimmer A."/>
            <person name="Zody M."/>
            <person name="Lander E."/>
        </authorList>
    </citation>
    <scope>NUCLEOTIDE SEQUENCE [LARGE SCALE GENOMIC DNA]</scope>
</reference>
<name>H2ZH96_CIOSA</name>
<feature type="binding site" evidence="4">
    <location>
        <position position="242"/>
    </location>
    <ligand>
        <name>Fe cation</name>
        <dbReference type="ChEBI" id="CHEBI:24875"/>
        <note>catalytic</note>
    </ligand>
</feature>
<protein>
    <submittedName>
        <fullName evidence="5">Uncharacterized protein</fullName>
    </submittedName>
</protein>
<dbReference type="GeneTree" id="ENSGT00950000182913"/>
<dbReference type="GO" id="GO:0003834">
    <property type="term" value="F:beta-carotene 15,15'-dioxygenase activity"/>
    <property type="evidence" value="ECO:0007669"/>
    <property type="project" value="TreeGrafter"/>
</dbReference>
<dbReference type="InParanoid" id="H2ZH96"/>
<dbReference type="GO" id="GO:0046872">
    <property type="term" value="F:metal ion binding"/>
    <property type="evidence" value="ECO:0007669"/>
    <property type="project" value="UniProtKB-KW"/>
</dbReference>
<evidence type="ECO:0000313" key="5">
    <source>
        <dbReference type="Ensembl" id="ENSCSAVP00000016962.1"/>
    </source>
</evidence>
<comment type="cofactor">
    <cofactor evidence="4">
        <name>Fe(2+)</name>
        <dbReference type="ChEBI" id="CHEBI:29033"/>
    </cofactor>
    <text evidence="4">Binds 1 Fe(2+) ion per subunit.</text>
</comment>
<keyword evidence="6" id="KW-1185">Reference proteome</keyword>
<evidence type="ECO:0000256" key="4">
    <source>
        <dbReference type="PIRSR" id="PIRSR604294-1"/>
    </source>
</evidence>
<dbReference type="Proteomes" id="UP000007875">
    <property type="component" value="Unassembled WGS sequence"/>
</dbReference>
<dbReference type="GO" id="GO:0016121">
    <property type="term" value="P:carotene catabolic process"/>
    <property type="evidence" value="ECO:0007669"/>
    <property type="project" value="TreeGrafter"/>
</dbReference>
<sequence length="525" mass="59974">MSFEEQYYASLFENTREAVVTDCVVKGKVPDWLQGEIIRNGPGEFDLGEEHFNNWFDGHALMHKFKIKERKVTYQSKFLKSVFYETNLKHNRIICGGLGNNSIPDPCLNIFSRFFTQVFTTAASDNCNVNVAKTWRCILPHHHMLDLHTVFIFQQFFRIDPENLETKNFVDWNKLISVPITTAHPHSDHNGDYFNIGSSFGMKSFYNLVKISSKHMSGTDPMQEIEVIGKIPADPLLPSYYHSFAMTQNYIVFHEMPFLIDVRKILARTMTWKKGLDCFQMDETKKSIFHVINKATGKRVEINYSADPVFCFHHINAYETADVNGNHFIVMDICCSTTSCLGGKSTDINVLRSSKEELKENIKNLTVDVRPMRYFLPLTFDGDGVQVMPDSTARATPQEPGSWFLEPHAIITNEETTLARIGAMDLPSINYAHYNGRKYKYGYFIGNSGFVPDSLVKVDVDTGKKIVWREQNKFPSEPIFVPRPNATEEDDGIILSTVISNLPEEETFLLILDAVTFTELARAEV</sequence>
<reference evidence="5" key="2">
    <citation type="submission" date="2025-08" db="UniProtKB">
        <authorList>
            <consortium name="Ensembl"/>
        </authorList>
    </citation>
    <scope>IDENTIFICATION</scope>
</reference>
<accession>H2ZH96</accession>
<feature type="binding site" evidence="4">
    <location>
        <position position="313"/>
    </location>
    <ligand>
        <name>Fe cation</name>
        <dbReference type="ChEBI" id="CHEBI:24875"/>
        <note>catalytic</note>
    </ligand>
</feature>
<evidence type="ECO:0000313" key="6">
    <source>
        <dbReference type="Proteomes" id="UP000007875"/>
    </source>
</evidence>
<organism evidence="5 6">
    <name type="scientific">Ciona savignyi</name>
    <name type="common">Pacific transparent sea squirt</name>
    <dbReference type="NCBI Taxonomy" id="51511"/>
    <lineage>
        <taxon>Eukaryota</taxon>
        <taxon>Metazoa</taxon>
        <taxon>Chordata</taxon>
        <taxon>Tunicata</taxon>
        <taxon>Ascidiacea</taxon>
        <taxon>Phlebobranchia</taxon>
        <taxon>Cionidae</taxon>
        <taxon>Ciona</taxon>
    </lineage>
</organism>
<dbReference type="Pfam" id="PF03055">
    <property type="entry name" value="RPE65"/>
    <property type="match status" value="1"/>
</dbReference>
<evidence type="ECO:0000256" key="2">
    <source>
        <dbReference type="ARBA" id="ARBA00022723"/>
    </source>
</evidence>
<keyword evidence="2 4" id="KW-0479">Metal-binding</keyword>
<feature type="binding site" evidence="4">
    <location>
        <position position="184"/>
    </location>
    <ligand>
        <name>Fe cation</name>
        <dbReference type="ChEBI" id="CHEBI:24875"/>
        <note>catalytic</note>
    </ligand>
</feature>
<reference evidence="5" key="3">
    <citation type="submission" date="2025-09" db="UniProtKB">
        <authorList>
            <consortium name="Ensembl"/>
        </authorList>
    </citation>
    <scope>IDENTIFICATION</scope>
</reference>
<dbReference type="PANTHER" id="PTHR10543:SF132">
    <property type="entry name" value="BETA,BETA-CAROTENE 15,15'-DIOXYGENASE"/>
    <property type="match status" value="1"/>
</dbReference>